<evidence type="ECO:0000256" key="10">
    <source>
        <dbReference type="PIRSR" id="PIRSR004682-1"/>
    </source>
</evidence>
<keyword evidence="5 13" id="KW-0862">Zinc</keyword>
<dbReference type="Gene3D" id="3.40.50.1000">
    <property type="entry name" value="HAD superfamily/HAD-like"/>
    <property type="match status" value="1"/>
</dbReference>
<feature type="binding site" evidence="13">
    <location>
        <position position="134"/>
    </location>
    <ligand>
        <name>Mg(2+)</name>
        <dbReference type="ChEBI" id="CHEBI:18420"/>
    </ligand>
</feature>
<dbReference type="EMBL" id="FOBI01000015">
    <property type="protein sequence ID" value="SEL62981.1"/>
    <property type="molecule type" value="Genomic_DNA"/>
</dbReference>
<dbReference type="InterPro" id="IPR006543">
    <property type="entry name" value="Histidinol-phos"/>
</dbReference>
<keyword evidence="4 9" id="KW-0378">Hydrolase</keyword>
<feature type="binding site" evidence="13">
    <location>
        <position position="89"/>
    </location>
    <ligand>
        <name>Zn(2+)</name>
        <dbReference type="ChEBI" id="CHEBI:29105"/>
    </ligand>
</feature>
<evidence type="ECO:0000256" key="6">
    <source>
        <dbReference type="ARBA" id="ARBA00023277"/>
    </source>
</evidence>
<dbReference type="GO" id="GO:0016791">
    <property type="term" value="F:phosphatase activity"/>
    <property type="evidence" value="ECO:0007669"/>
    <property type="project" value="InterPro"/>
</dbReference>
<feature type="binding site" evidence="11">
    <location>
        <begin position="50"/>
        <end position="53"/>
    </location>
    <ligand>
        <name>substrate</name>
    </ligand>
</feature>
<dbReference type="InterPro" id="IPR023214">
    <property type="entry name" value="HAD_sf"/>
</dbReference>
<reference evidence="15" key="1">
    <citation type="submission" date="2016-10" db="EMBL/GenBank/DDBJ databases">
        <authorList>
            <person name="Varghese N."/>
            <person name="Submissions S."/>
        </authorList>
    </citation>
    <scope>NUCLEOTIDE SEQUENCE [LARGE SCALE GENOMIC DNA]</scope>
    <source>
        <strain evidence="15">CGMCC 1.9127</strain>
    </source>
</reference>
<dbReference type="GO" id="GO:0005975">
    <property type="term" value="P:carbohydrate metabolic process"/>
    <property type="evidence" value="ECO:0007669"/>
    <property type="project" value="InterPro"/>
</dbReference>
<feature type="binding site" evidence="11">
    <location>
        <begin position="16"/>
        <end position="19"/>
    </location>
    <ligand>
        <name>substrate</name>
    </ligand>
</feature>
<evidence type="ECO:0000313" key="15">
    <source>
        <dbReference type="Proteomes" id="UP000199297"/>
    </source>
</evidence>
<keyword evidence="6 9" id="KW-0119">Carbohydrate metabolism</keyword>
<dbReference type="NCBIfam" id="TIGR01549">
    <property type="entry name" value="HAD-SF-IA-v1"/>
    <property type="match status" value="1"/>
</dbReference>
<evidence type="ECO:0000256" key="7">
    <source>
        <dbReference type="ARBA" id="ARBA00031828"/>
    </source>
</evidence>
<evidence type="ECO:0000256" key="8">
    <source>
        <dbReference type="ARBA" id="ARBA00061616"/>
    </source>
</evidence>
<gene>
    <name evidence="14" type="ORF">SAMN05216262_11586</name>
</gene>
<feature type="active site" description="Proton donor" evidence="10">
    <location>
        <position position="10"/>
    </location>
</feature>
<feature type="binding site" evidence="13">
    <location>
        <position position="106"/>
    </location>
    <ligand>
        <name>Zn(2+)</name>
        <dbReference type="ChEBI" id="CHEBI:29105"/>
    </ligand>
</feature>
<dbReference type="Proteomes" id="UP000199297">
    <property type="component" value="Unassembled WGS sequence"/>
</dbReference>
<feature type="binding site" evidence="11">
    <location>
        <position position="134"/>
    </location>
    <ligand>
        <name>substrate</name>
    </ligand>
</feature>
<dbReference type="FunFam" id="3.40.50.1000:FF:000037">
    <property type="entry name" value="D,D-heptose 1,7-bisphosphate phosphatase"/>
    <property type="match status" value="1"/>
</dbReference>
<dbReference type="NCBIfam" id="TIGR00213">
    <property type="entry name" value="GmhB_yaeD"/>
    <property type="match status" value="1"/>
</dbReference>
<feature type="site" description="Stabilizes the phosphoryl group" evidence="12">
    <location>
        <position position="50"/>
    </location>
</feature>
<keyword evidence="13" id="KW-0460">Magnesium</keyword>
<evidence type="ECO:0000256" key="1">
    <source>
        <dbReference type="ARBA" id="ARBA00004496"/>
    </source>
</evidence>
<evidence type="ECO:0000256" key="11">
    <source>
        <dbReference type="PIRSR" id="PIRSR004682-2"/>
    </source>
</evidence>
<organism evidence="14 15">
    <name type="scientific">Colwellia chukchiensis</name>
    <dbReference type="NCBI Taxonomy" id="641665"/>
    <lineage>
        <taxon>Bacteria</taxon>
        <taxon>Pseudomonadati</taxon>
        <taxon>Pseudomonadota</taxon>
        <taxon>Gammaproteobacteria</taxon>
        <taxon>Alteromonadales</taxon>
        <taxon>Colwelliaceae</taxon>
        <taxon>Colwellia</taxon>
    </lineage>
</organism>
<dbReference type="InterPro" id="IPR006439">
    <property type="entry name" value="HAD-SF_hydro_IA"/>
</dbReference>
<comment type="similarity">
    <text evidence="8 9">Belongs to the gmhB family.</text>
</comment>
<dbReference type="PIRSF" id="PIRSF004682">
    <property type="entry name" value="GmhB"/>
    <property type="match status" value="1"/>
</dbReference>
<name>A0A1H7RRX7_9GAMM</name>
<evidence type="ECO:0000256" key="2">
    <source>
        <dbReference type="ARBA" id="ARBA00022490"/>
    </source>
</evidence>
<sequence>MSKALFLDRDGIINIDHGYVHKKEDFDFVDGIFELCLLAINKGYQIFVITNQAGIARGYYDQAAFERLTQWMISVFAEQNIMITKVYYCPHHPSKGVNEFVMKCECRKPAPGMLLKAEKEFSINLEHSVFIGDKISDMQAAKNAGVECRILLNSRYTEESADEELAGVCKINTLKQAISLLK</sequence>
<feature type="binding site" evidence="13">
    <location>
        <position position="133"/>
    </location>
    <ligand>
        <name>Mg(2+)</name>
        <dbReference type="ChEBI" id="CHEBI:18420"/>
    </ligand>
</feature>
<dbReference type="Pfam" id="PF13242">
    <property type="entry name" value="Hydrolase_like"/>
    <property type="match status" value="1"/>
</dbReference>
<dbReference type="CDD" id="cd07503">
    <property type="entry name" value="HAD_HisB-N"/>
    <property type="match status" value="1"/>
</dbReference>
<proteinExistence type="inferred from homology"/>
<accession>A0A1H7RRX7</accession>
<dbReference type="NCBIfam" id="TIGR01662">
    <property type="entry name" value="HAD-SF-IIIA"/>
    <property type="match status" value="1"/>
</dbReference>
<dbReference type="STRING" id="641665.GCA_002104455_01320"/>
<feature type="site" description="Contributes to substrate recognition" evidence="12">
    <location>
        <position position="107"/>
    </location>
</feature>
<dbReference type="PANTHER" id="PTHR42891:SF1">
    <property type="entry name" value="D-GLYCERO-BETA-D-MANNO-HEPTOSE-1,7-BISPHOSPHATE 7-PHOSPHATASE"/>
    <property type="match status" value="1"/>
</dbReference>
<dbReference type="GO" id="GO:0005737">
    <property type="term" value="C:cytoplasm"/>
    <property type="evidence" value="ECO:0007669"/>
    <property type="project" value="UniProtKB-SubCell"/>
</dbReference>
<evidence type="ECO:0000256" key="9">
    <source>
        <dbReference type="PIRNR" id="PIRNR004682"/>
    </source>
</evidence>
<dbReference type="RefSeq" id="WP_085285692.1">
    <property type="nucleotide sequence ID" value="NZ_FOBI01000015.1"/>
</dbReference>
<evidence type="ECO:0000256" key="12">
    <source>
        <dbReference type="PIRSR" id="PIRSR004682-3"/>
    </source>
</evidence>
<dbReference type="NCBIfam" id="NF006506">
    <property type="entry name" value="PRK08942.1"/>
    <property type="match status" value="1"/>
</dbReference>
<comment type="subcellular location">
    <subcellularLocation>
        <location evidence="1 9">Cytoplasm</location>
    </subcellularLocation>
</comment>
<dbReference type="NCBIfam" id="TIGR01656">
    <property type="entry name" value="Histidinol-ppas"/>
    <property type="match status" value="1"/>
</dbReference>
<feature type="binding site" evidence="13">
    <location>
        <position position="10"/>
    </location>
    <ligand>
        <name>Mg(2+)</name>
        <dbReference type="ChEBI" id="CHEBI:18420"/>
    </ligand>
</feature>
<dbReference type="SUPFAM" id="SSF56784">
    <property type="entry name" value="HAD-like"/>
    <property type="match status" value="1"/>
</dbReference>
<comment type="cofactor">
    <cofactor evidence="13">
        <name>Zn(2+)</name>
        <dbReference type="ChEBI" id="CHEBI:29105"/>
    </cofactor>
</comment>
<dbReference type="PANTHER" id="PTHR42891">
    <property type="entry name" value="D-GLYCERO-BETA-D-MANNO-HEPTOSE-1,7-BISPHOSPHATE 7-PHOSPHATASE"/>
    <property type="match status" value="1"/>
</dbReference>
<evidence type="ECO:0000256" key="4">
    <source>
        <dbReference type="ARBA" id="ARBA00022801"/>
    </source>
</evidence>
<dbReference type="InterPro" id="IPR004446">
    <property type="entry name" value="Heptose_bisP_phosphatase"/>
</dbReference>
<dbReference type="InterPro" id="IPR036412">
    <property type="entry name" value="HAD-like_sf"/>
</dbReference>
<feature type="binding site" evidence="13">
    <location>
        <position position="8"/>
    </location>
    <ligand>
        <name>Mg(2+)</name>
        <dbReference type="ChEBI" id="CHEBI:18420"/>
    </ligand>
</feature>
<keyword evidence="2 9" id="KW-0963">Cytoplasm</keyword>
<feature type="binding site" evidence="11">
    <location>
        <begin position="8"/>
        <end position="10"/>
    </location>
    <ligand>
        <name>substrate</name>
    </ligand>
</feature>
<dbReference type="OrthoDB" id="9781367at2"/>
<evidence type="ECO:0000256" key="3">
    <source>
        <dbReference type="ARBA" id="ARBA00022723"/>
    </source>
</evidence>
<dbReference type="EC" id="3.1.3.-" evidence="9"/>
<feature type="active site" description="Nucleophile" evidence="10">
    <location>
        <position position="8"/>
    </location>
</feature>
<feature type="binding site" evidence="13">
    <location>
        <position position="104"/>
    </location>
    <ligand>
        <name>Zn(2+)</name>
        <dbReference type="ChEBI" id="CHEBI:29105"/>
    </ligand>
</feature>
<comment type="cofactor">
    <cofactor evidence="13">
        <name>Mg(2+)</name>
        <dbReference type="ChEBI" id="CHEBI:18420"/>
    </cofactor>
</comment>
<dbReference type="InterPro" id="IPR006549">
    <property type="entry name" value="HAD-SF_hydro_IIIA"/>
</dbReference>
<keyword evidence="3 13" id="KW-0479">Metal-binding</keyword>
<keyword evidence="15" id="KW-1185">Reference proteome</keyword>
<evidence type="ECO:0000313" key="14">
    <source>
        <dbReference type="EMBL" id="SEL62981.1"/>
    </source>
</evidence>
<dbReference type="GO" id="GO:0046872">
    <property type="term" value="F:metal ion binding"/>
    <property type="evidence" value="ECO:0007669"/>
    <property type="project" value="UniProtKB-KW"/>
</dbReference>
<evidence type="ECO:0000256" key="5">
    <source>
        <dbReference type="ARBA" id="ARBA00022833"/>
    </source>
</evidence>
<dbReference type="AlphaFoldDB" id="A0A1H7RRX7"/>
<feature type="binding site" evidence="11">
    <location>
        <begin position="107"/>
        <end position="108"/>
    </location>
    <ligand>
        <name>substrate</name>
    </ligand>
</feature>
<feature type="site" description="Stabilizes the phosphoryl group" evidence="12">
    <location>
        <position position="108"/>
    </location>
</feature>
<evidence type="ECO:0000256" key="13">
    <source>
        <dbReference type="PIRSR" id="PIRSR004682-4"/>
    </source>
</evidence>
<protein>
    <recommendedName>
        <fullName evidence="7 9">D,D-heptose 1,7-bisphosphate phosphatase</fullName>
        <ecNumber evidence="9">3.1.3.-</ecNumber>
    </recommendedName>
</protein>
<feature type="binding site" evidence="13">
    <location>
        <position position="91"/>
    </location>
    <ligand>
        <name>Zn(2+)</name>
        <dbReference type="ChEBI" id="CHEBI:29105"/>
    </ligand>
</feature>